<sequence>MTLVKLRNISSVGAEVEMLKWPVWNREQFCLSLSPVSRRTVHINCCYENNGLQRSPKNDGCIDGSPQYPWVKKIKSSEGMLLTSAVHSNGSSVLVWHQ</sequence>
<dbReference type="Proteomes" id="UP000887116">
    <property type="component" value="Unassembled WGS sequence"/>
</dbReference>
<evidence type="ECO:0000313" key="2">
    <source>
        <dbReference type="Proteomes" id="UP000887116"/>
    </source>
</evidence>
<organism evidence="1 2">
    <name type="scientific">Trichonephila clavata</name>
    <name type="common">Joro spider</name>
    <name type="synonym">Nephila clavata</name>
    <dbReference type="NCBI Taxonomy" id="2740835"/>
    <lineage>
        <taxon>Eukaryota</taxon>
        <taxon>Metazoa</taxon>
        <taxon>Ecdysozoa</taxon>
        <taxon>Arthropoda</taxon>
        <taxon>Chelicerata</taxon>
        <taxon>Arachnida</taxon>
        <taxon>Araneae</taxon>
        <taxon>Araneomorphae</taxon>
        <taxon>Entelegynae</taxon>
        <taxon>Araneoidea</taxon>
        <taxon>Nephilidae</taxon>
        <taxon>Trichonephila</taxon>
    </lineage>
</organism>
<reference evidence="1" key="1">
    <citation type="submission" date="2020-07" db="EMBL/GenBank/DDBJ databases">
        <title>Multicomponent nature underlies the extraordinary mechanical properties of spider dragline silk.</title>
        <authorList>
            <person name="Kono N."/>
            <person name="Nakamura H."/>
            <person name="Mori M."/>
            <person name="Yoshida Y."/>
            <person name="Ohtoshi R."/>
            <person name="Malay A.D."/>
            <person name="Moran D.A.P."/>
            <person name="Tomita M."/>
            <person name="Numata K."/>
            <person name="Arakawa K."/>
        </authorList>
    </citation>
    <scope>NUCLEOTIDE SEQUENCE</scope>
</reference>
<dbReference type="AlphaFoldDB" id="A0A8X6IRJ1"/>
<keyword evidence="2" id="KW-1185">Reference proteome</keyword>
<protein>
    <submittedName>
        <fullName evidence="1">Uncharacterized protein</fullName>
    </submittedName>
</protein>
<proteinExistence type="predicted"/>
<evidence type="ECO:0000313" key="1">
    <source>
        <dbReference type="EMBL" id="GFQ81855.1"/>
    </source>
</evidence>
<accession>A0A8X6IRJ1</accession>
<dbReference type="EMBL" id="BMAO01012503">
    <property type="protein sequence ID" value="GFQ81855.1"/>
    <property type="molecule type" value="Genomic_DNA"/>
</dbReference>
<name>A0A8X6IRJ1_TRICU</name>
<comment type="caution">
    <text evidence="1">The sequence shown here is derived from an EMBL/GenBank/DDBJ whole genome shotgun (WGS) entry which is preliminary data.</text>
</comment>
<gene>
    <name evidence="1" type="ORF">TNCT_244591</name>
</gene>